<feature type="chain" id="PRO_5046232159" description="Lipocalin-like domain-containing protein" evidence="1">
    <location>
        <begin position="23"/>
        <end position="145"/>
    </location>
</feature>
<evidence type="ECO:0000313" key="2">
    <source>
        <dbReference type="EMBL" id="MCV9388257.1"/>
    </source>
</evidence>
<accession>A0ABT3CX33</accession>
<keyword evidence="3" id="KW-1185">Reference proteome</keyword>
<evidence type="ECO:0008006" key="4">
    <source>
        <dbReference type="Google" id="ProtNLM"/>
    </source>
</evidence>
<organism evidence="2 3">
    <name type="scientific">Reichenbachiella ulvae</name>
    <dbReference type="NCBI Taxonomy" id="2980104"/>
    <lineage>
        <taxon>Bacteria</taxon>
        <taxon>Pseudomonadati</taxon>
        <taxon>Bacteroidota</taxon>
        <taxon>Cytophagia</taxon>
        <taxon>Cytophagales</taxon>
        <taxon>Reichenbachiellaceae</taxon>
        <taxon>Reichenbachiella</taxon>
    </lineage>
</organism>
<protein>
    <recommendedName>
        <fullName evidence="4">Lipocalin-like domain-containing protein</fullName>
    </recommendedName>
</protein>
<proteinExistence type="predicted"/>
<keyword evidence="1" id="KW-0732">Signal</keyword>
<evidence type="ECO:0000313" key="3">
    <source>
        <dbReference type="Proteomes" id="UP001300692"/>
    </source>
</evidence>
<evidence type="ECO:0000256" key="1">
    <source>
        <dbReference type="SAM" id="SignalP"/>
    </source>
</evidence>
<dbReference type="Proteomes" id="UP001300692">
    <property type="component" value="Unassembled WGS sequence"/>
</dbReference>
<comment type="caution">
    <text evidence="2">The sequence shown here is derived from an EMBL/GenBank/DDBJ whole genome shotgun (WGS) entry which is preliminary data.</text>
</comment>
<name>A0ABT3CX33_9BACT</name>
<dbReference type="PROSITE" id="PS51257">
    <property type="entry name" value="PROKAR_LIPOPROTEIN"/>
    <property type="match status" value="1"/>
</dbReference>
<sequence>MKTFLRSFQSLFFFLGALAVLSACESKKANTEEKGETVDIVGKWDVQWVTTPDESAQVSPDTNYTMNGVFDIKKDGKITISAYGYENCIFGKDTLVHTLQWEMYGDTLNVKNKGDEFGMPYKILQATSDRVKLQLVEDVFLILSK</sequence>
<dbReference type="EMBL" id="JAOYOD010000001">
    <property type="protein sequence ID" value="MCV9388257.1"/>
    <property type="molecule type" value="Genomic_DNA"/>
</dbReference>
<reference evidence="2 3" key="1">
    <citation type="submission" date="2022-10" db="EMBL/GenBank/DDBJ databases">
        <title>Comparative genomics and taxonomic characterization of three novel marine species of genus Reichenbachiella exhibiting antioxidant and polysaccharide degradation activities.</title>
        <authorList>
            <person name="Muhammad N."/>
            <person name="Lee Y.-J."/>
            <person name="Ko J."/>
            <person name="Kim S.-G."/>
        </authorList>
    </citation>
    <scope>NUCLEOTIDE SEQUENCE [LARGE SCALE GENOMIC DNA]</scope>
    <source>
        <strain evidence="2 3">ABR2-5</strain>
    </source>
</reference>
<feature type="signal peptide" evidence="1">
    <location>
        <begin position="1"/>
        <end position="22"/>
    </location>
</feature>
<dbReference type="RefSeq" id="WP_264139095.1">
    <property type="nucleotide sequence ID" value="NZ_JAOYOD010000001.1"/>
</dbReference>
<gene>
    <name evidence="2" type="ORF">N7U62_16360</name>
</gene>